<evidence type="ECO:0000313" key="4">
    <source>
        <dbReference type="Proteomes" id="UP000001471"/>
    </source>
</evidence>
<evidence type="ECO:0000313" key="3">
    <source>
        <dbReference type="EMBL" id="EDU47896.1"/>
    </source>
</evidence>
<dbReference type="EMBL" id="DS231625">
    <property type="protein sequence ID" value="EDU42712.1"/>
    <property type="molecule type" value="Genomic_DNA"/>
</dbReference>
<proteinExistence type="predicted"/>
<reference evidence="3" key="1">
    <citation type="submission" date="2007-03" db="EMBL/GenBank/DDBJ databases">
        <title>Genome Sequence of Pyrenophora tritici-repentis.</title>
        <authorList>
            <consortium name="The Broad Institute Genome Sequencing Platform"/>
            <person name="Birren B."/>
            <person name="Lander E."/>
            <person name="Galagan J."/>
            <person name="Nusbaum C."/>
            <person name="Devon K."/>
            <person name="Ma L.-J."/>
            <person name="Jaffe D."/>
            <person name="Butler J."/>
            <person name="Alvarez P."/>
            <person name="Gnerre S."/>
            <person name="Grabherr M."/>
            <person name="Kleber M."/>
            <person name="Mauceli E."/>
            <person name="Brockman W."/>
            <person name="MacCallum I.A."/>
            <person name="Young S."/>
            <person name="LaButti K."/>
            <person name="DeCaprio D."/>
            <person name="Crawford M."/>
            <person name="Koehrsen M."/>
            <person name="Engels R."/>
            <person name="Montgomery P."/>
            <person name="Pearson M."/>
            <person name="Howarth C."/>
            <person name="Larson L."/>
            <person name="White J."/>
            <person name="Yandava C."/>
            <person name="Kodira C."/>
            <person name="Guigo R."/>
            <person name="Borodovsky M."/>
            <person name="Zeng Q."/>
            <person name="O'Leary S."/>
            <person name="Alvarado L."/>
            <person name="Pandelova I."/>
            <person name="Ciuffetti L."/>
        </authorList>
    </citation>
    <scope>NUCLEOTIDE SEQUENCE</scope>
    <source>
        <strain evidence="3">Pt-1C-BFP</strain>
    </source>
</reference>
<accession>B2W3D9</accession>
<dbReference type="HOGENOM" id="CLU_3299620_0_0_1"/>
<reference evidence="4" key="2">
    <citation type="journal article" date="2013" name="G3 (Bethesda)">
        <title>Comparative genomics of a plant-pathogenic fungus, Pyrenophora tritici-repentis, reveals transduplication and the impact of repeat elements on pathogenicity and population divergence.</title>
        <authorList>
            <person name="Manning V.A."/>
            <person name="Pandelova I."/>
            <person name="Dhillon B."/>
            <person name="Wilhelm L.J."/>
            <person name="Goodwin S.B."/>
            <person name="Berlin A.M."/>
            <person name="Figueroa M."/>
            <person name="Freitag M."/>
            <person name="Hane J.K."/>
            <person name="Henrissat B."/>
            <person name="Holman W.H."/>
            <person name="Kodira C.D."/>
            <person name="Martin J."/>
            <person name="Oliver R.P."/>
            <person name="Robbertse B."/>
            <person name="Schackwitz W."/>
            <person name="Schwartz D.C."/>
            <person name="Spatafora J.W."/>
            <person name="Turgeon B.G."/>
            <person name="Yandava C."/>
            <person name="Young S."/>
            <person name="Zhou S."/>
            <person name="Zeng Q."/>
            <person name="Grigoriev I.V."/>
            <person name="Ma L.-J."/>
            <person name="Ciuffetti L.M."/>
        </authorList>
    </citation>
    <scope>NUCLEOTIDE SEQUENCE [LARGE SCALE GENOMIC DNA]</scope>
    <source>
        <strain evidence="4">Pt-1C-BFP</strain>
    </source>
</reference>
<evidence type="ECO:0000313" key="2">
    <source>
        <dbReference type="EMBL" id="EDU47652.1"/>
    </source>
</evidence>
<gene>
    <name evidence="2" type="ORF">PTRG_04745</name>
    <name evidence="3" type="ORF">PTRG_04989</name>
    <name evidence="1" type="ORF">PTRG_09661</name>
</gene>
<dbReference type="AlphaFoldDB" id="B2W3D9"/>
<sequence>MKNPLLPEPSPLAIWIKDLSRIICRWKYSTHFNQAASAQP</sequence>
<dbReference type="EMBL" id="DS231618">
    <property type="protein sequence ID" value="EDU47652.1"/>
    <property type="molecule type" value="Genomic_DNA"/>
</dbReference>
<dbReference type="Proteomes" id="UP000001471">
    <property type="component" value="Unassembled WGS sequence"/>
</dbReference>
<dbReference type="EMBL" id="DS231618">
    <property type="protein sequence ID" value="EDU47896.1"/>
    <property type="molecule type" value="Genomic_DNA"/>
</dbReference>
<dbReference type="InParanoid" id="B2W3D9"/>
<organism evidence="3 4">
    <name type="scientific">Pyrenophora tritici-repentis (strain Pt-1C-BFP)</name>
    <name type="common">Wheat tan spot fungus</name>
    <name type="synonym">Drechslera tritici-repentis</name>
    <dbReference type="NCBI Taxonomy" id="426418"/>
    <lineage>
        <taxon>Eukaryota</taxon>
        <taxon>Fungi</taxon>
        <taxon>Dikarya</taxon>
        <taxon>Ascomycota</taxon>
        <taxon>Pezizomycotina</taxon>
        <taxon>Dothideomycetes</taxon>
        <taxon>Pleosporomycetidae</taxon>
        <taxon>Pleosporales</taxon>
        <taxon>Pleosporineae</taxon>
        <taxon>Pleosporaceae</taxon>
        <taxon>Pyrenophora</taxon>
    </lineage>
</organism>
<name>B2W3D9_PYRTR</name>
<protein>
    <submittedName>
        <fullName evidence="3">Uncharacterized protein</fullName>
    </submittedName>
</protein>
<evidence type="ECO:0000313" key="1">
    <source>
        <dbReference type="EMBL" id="EDU42712.1"/>
    </source>
</evidence>